<feature type="compositionally biased region" description="Basic and acidic residues" evidence="1">
    <location>
        <begin position="1"/>
        <end position="10"/>
    </location>
</feature>
<feature type="region of interest" description="Disordered" evidence="1">
    <location>
        <begin position="1"/>
        <end position="32"/>
    </location>
</feature>
<feature type="compositionally biased region" description="Polar residues" evidence="1">
    <location>
        <begin position="329"/>
        <end position="347"/>
    </location>
</feature>
<dbReference type="PANTHER" id="PTHR16019">
    <property type="entry name" value="SYNAPSE-ASSOCIATED PROTEIN"/>
    <property type="match status" value="1"/>
</dbReference>
<keyword evidence="4" id="KW-1185">Reference proteome</keyword>
<evidence type="ECO:0000313" key="4">
    <source>
        <dbReference type="Proteomes" id="UP000785200"/>
    </source>
</evidence>
<feature type="region of interest" description="Disordered" evidence="1">
    <location>
        <begin position="299"/>
        <end position="399"/>
    </location>
</feature>
<dbReference type="GO" id="GO:0005737">
    <property type="term" value="C:cytoplasm"/>
    <property type="evidence" value="ECO:0007669"/>
    <property type="project" value="TreeGrafter"/>
</dbReference>
<dbReference type="InterPro" id="IPR005607">
    <property type="entry name" value="BSD_dom"/>
</dbReference>
<dbReference type="EMBL" id="VNKQ01000004">
    <property type="protein sequence ID" value="KAG0651265.1"/>
    <property type="molecule type" value="Genomic_DNA"/>
</dbReference>
<feature type="compositionally biased region" description="Acidic residues" evidence="1">
    <location>
        <begin position="300"/>
        <end position="313"/>
    </location>
</feature>
<reference evidence="3" key="1">
    <citation type="submission" date="2019-07" db="EMBL/GenBank/DDBJ databases">
        <title>Hyphodiscus hymeniophilus genome sequencing and assembly.</title>
        <authorList>
            <person name="Kramer G."/>
            <person name="Nodwell J."/>
        </authorList>
    </citation>
    <scope>NUCLEOTIDE SEQUENCE</scope>
    <source>
        <strain evidence="3">ATCC 34498</strain>
    </source>
</reference>
<dbReference type="SMART" id="SM00751">
    <property type="entry name" value="BSD"/>
    <property type="match status" value="1"/>
</dbReference>
<accession>A0A9P6VPE9</accession>
<organism evidence="3 4">
    <name type="scientific">Hyphodiscus hymeniophilus</name>
    <dbReference type="NCBI Taxonomy" id="353542"/>
    <lineage>
        <taxon>Eukaryota</taxon>
        <taxon>Fungi</taxon>
        <taxon>Dikarya</taxon>
        <taxon>Ascomycota</taxon>
        <taxon>Pezizomycotina</taxon>
        <taxon>Leotiomycetes</taxon>
        <taxon>Helotiales</taxon>
        <taxon>Hyphodiscaceae</taxon>
        <taxon>Hyphodiscus</taxon>
    </lineage>
</organism>
<feature type="compositionally biased region" description="Basic and acidic residues" evidence="1">
    <location>
        <begin position="348"/>
        <end position="359"/>
    </location>
</feature>
<dbReference type="AlphaFoldDB" id="A0A9P6VPE9"/>
<dbReference type="PROSITE" id="PS50858">
    <property type="entry name" value="BSD"/>
    <property type="match status" value="1"/>
</dbReference>
<dbReference type="InterPro" id="IPR051494">
    <property type="entry name" value="BSD_domain-containing"/>
</dbReference>
<sequence length="399" mass="43954">MDLAYDHIQEEALSPEKAAAASTEEKKPETTLNADFQEAYKAISSSPWGAKLGGFFGSVVKQGESVYKEAQQELSLVGEEATKGFTDLRSSIVNRTRSLSQAQTIANDQDTKDKEAKELSTEEALKESEGVLARLRTEAAKRLKEIEKAEDAADEALLKFGTNIRNFLRDAVSIAPPSEDATEGSAVLFESKDAQGKRVIHTTRFDAQLHVIHSSLNSFTKDPASAEYEPWTKTFNVESKTDDISKDLENFGELRASMEKLVPDKVTYEEFWKRYYFLRHSIETAEARRKDLLKGAAASAEEEVGWDEDSDDEAASKAKPKLEAGRPISTESSTTLHPATQDPSYLQTDEKRKSHDEKSQAGSDGSYDVVGAASGAPSHAPGSPKESRKGDDSEEEDWE</sequence>
<dbReference type="PANTHER" id="PTHR16019:SF5">
    <property type="entry name" value="BSD DOMAIN-CONTAINING PROTEIN 1"/>
    <property type="match status" value="1"/>
</dbReference>
<dbReference type="Gene3D" id="1.10.3970.10">
    <property type="entry name" value="BSD domain"/>
    <property type="match status" value="1"/>
</dbReference>
<feature type="compositionally biased region" description="Basic and acidic residues" evidence="1">
    <location>
        <begin position="314"/>
        <end position="324"/>
    </location>
</feature>
<proteinExistence type="predicted"/>
<evidence type="ECO:0000313" key="3">
    <source>
        <dbReference type="EMBL" id="KAG0651265.1"/>
    </source>
</evidence>
<protein>
    <submittedName>
        <fullName evidence="3">BSD domain-containing 1</fullName>
    </submittedName>
</protein>
<feature type="domain" description="BSD" evidence="2">
    <location>
        <begin position="231"/>
        <end position="283"/>
    </location>
</feature>
<comment type="caution">
    <text evidence="3">The sequence shown here is derived from an EMBL/GenBank/DDBJ whole genome shotgun (WGS) entry which is preliminary data.</text>
</comment>
<dbReference type="SUPFAM" id="SSF140383">
    <property type="entry name" value="BSD domain-like"/>
    <property type="match status" value="1"/>
</dbReference>
<feature type="compositionally biased region" description="Low complexity" evidence="1">
    <location>
        <begin position="371"/>
        <end position="384"/>
    </location>
</feature>
<name>A0A9P6VPE9_9HELO</name>
<dbReference type="InterPro" id="IPR035925">
    <property type="entry name" value="BSD_dom_sf"/>
</dbReference>
<gene>
    <name evidence="3" type="ORF">D0Z07_1737</name>
</gene>
<dbReference type="OrthoDB" id="73788at2759"/>
<dbReference type="Pfam" id="PF03909">
    <property type="entry name" value="BSD"/>
    <property type="match status" value="1"/>
</dbReference>
<evidence type="ECO:0000259" key="2">
    <source>
        <dbReference type="PROSITE" id="PS50858"/>
    </source>
</evidence>
<evidence type="ECO:0000256" key="1">
    <source>
        <dbReference type="SAM" id="MobiDB-lite"/>
    </source>
</evidence>
<dbReference type="Proteomes" id="UP000785200">
    <property type="component" value="Unassembled WGS sequence"/>
</dbReference>